<evidence type="ECO:0000256" key="7">
    <source>
        <dbReference type="ARBA" id="ARBA00029745"/>
    </source>
</evidence>
<keyword evidence="5" id="KW-0501">Molybdenum cofactor biosynthesis</keyword>
<comment type="catalytic activity">
    <reaction evidence="11">
        <text>2 [molybdopterin-synthase sulfur-carrier protein]-C-terminal-Gly-aminoethanethioate + cyclic pyranopterin phosphate + H2O = molybdopterin + 2 [molybdopterin-synthase sulfur-carrier protein]-C-terminal Gly-Gly + 2 H(+)</text>
        <dbReference type="Rhea" id="RHEA:26333"/>
        <dbReference type="Rhea" id="RHEA-COMP:12202"/>
        <dbReference type="Rhea" id="RHEA-COMP:19907"/>
        <dbReference type="ChEBI" id="CHEBI:15377"/>
        <dbReference type="ChEBI" id="CHEBI:15378"/>
        <dbReference type="ChEBI" id="CHEBI:58698"/>
        <dbReference type="ChEBI" id="CHEBI:59648"/>
        <dbReference type="ChEBI" id="CHEBI:90778"/>
        <dbReference type="ChEBI" id="CHEBI:232372"/>
        <dbReference type="EC" id="2.8.1.12"/>
    </reaction>
</comment>
<proteinExistence type="inferred from homology"/>
<reference evidence="12 13" key="1">
    <citation type="submission" date="2016-10" db="EMBL/GenBank/DDBJ databases">
        <authorList>
            <person name="de Groot N.N."/>
        </authorList>
    </citation>
    <scope>NUCLEOTIDE SEQUENCE [LARGE SCALE GENOMIC DNA]</scope>
    <source>
        <strain evidence="12 13">DSM 6059</strain>
    </source>
</reference>
<organism evidence="12 13">
    <name type="scientific">Pseudoalteromonas denitrificans DSM 6059</name>
    <dbReference type="NCBI Taxonomy" id="1123010"/>
    <lineage>
        <taxon>Bacteria</taxon>
        <taxon>Pseudomonadati</taxon>
        <taxon>Pseudomonadota</taxon>
        <taxon>Gammaproteobacteria</taxon>
        <taxon>Alteromonadales</taxon>
        <taxon>Pseudoalteromonadaceae</taxon>
        <taxon>Pseudoalteromonas</taxon>
    </lineage>
</organism>
<keyword evidence="13" id="KW-1185">Reference proteome</keyword>
<dbReference type="Proteomes" id="UP000198862">
    <property type="component" value="Unassembled WGS sequence"/>
</dbReference>
<dbReference type="PANTHER" id="PTHR23404">
    <property type="entry name" value="MOLYBDOPTERIN SYNTHASE RELATED"/>
    <property type="match status" value="1"/>
</dbReference>
<evidence type="ECO:0000256" key="8">
    <source>
        <dbReference type="ARBA" id="ARBA00030407"/>
    </source>
</evidence>
<evidence type="ECO:0000313" key="12">
    <source>
        <dbReference type="EMBL" id="SFC16731.1"/>
    </source>
</evidence>
<evidence type="ECO:0000256" key="2">
    <source>
        <dbReference type="ARBA" id="ARBA00005426"/>
    </source>
</evidence>
<dbReference type="AlphaFoldDB" id="A0A1I1GYW2"/>
<gene>
    <name evidence="12" type="ORF">SAMN02745724_01078</name>
</gene>
<comment type="subunit">
    <text evidence="6">Heterotetramer of 2 MoaD subunits and 2 MoaE subunits. Also stable as homodimer. The enzyme changes between these two forms during catalysis.</text>
</comment>
<dbReference type="GO" id="GO:0006777">
    <property type="term" value="P:Mo-molybdopterin cofactor biosynthetic process"/>
    <property type="evidence" value="ECO:0007669"/>
    <property type="project" value="UniProtKB-KW"/>
</dbReference>
<dbReference type="EMBL" id="FOLO01000005">
    <property type="protein sequence ID" value="SFC16731.1"/>
    <property type="molecule type" value="Genomic_DNA"/>
</dbReference>
<sequence>MINVQEADFDLNKQYTMLRAKDNTDGAIVTFIGLVRDFNQGHDVTGLFLEHYPAMTQKSLEKISDRAKKRFNVNQLDIIHRVGQLNLGDQIVYVGVSSPHREEAFSCAQFVMDFLKKEAPFWKKETRKQHNKDVWVETNQKDKEALKKWQ</sequence>
<evidence type="ECO:0000256" key="5">
    <source>
        <dbReference type="ARBA" id="ARBA00023150"/>
    </source>
</evidence>
<evidence type="ECO:0000256" key="6">
    <source>
        <dbReference type="ARBA" id="ARBA00026066"/>
    </source>
</evidence>
<evidence type="ECO:0000256" key="1">
    <source>
        <dbReference type="ARBA" id="ARBA00005046"/>
    </source>
</evidence>
<dbReference type="Pfam" id="PF02391">
    <property type="entry name" value="MoaE"/>
    <property type="match status" value="1"/>
</dbReference>
<dbReference type="CDD" id="cd00756">
    <property type="entry name" value="MoaE"/>
    <property type="match status" value="1"/>
</dbReference>
<evidence type="ECO:0000256" key="4">
    <source>
        <dbReference type="ARBA" id="ARBA00013858"/>
    </source>
</evidence>
<evidence type="ECO:0000256" key="3">
    <source>
        <dbReference type="ARBA" id="ARBA00011950"/>
    </source>
</evidence>
<name>A0A1I1GYW2_9GAMM</name>
<comment type="pathway">
    <text evidence="1">Cofactor biosynthesis; molybdopterin biosynthesis.</text>
</comment>
<dbReference type="SUPFAM" id="SSF54690">
    <property type="entry name" value="Molybdopterin synthase subunit MoaE"/>
    <property type="match status" value="1"/>
</dbReference>
<dbReference type="GO" id="GO:0030366">
    <property type="term" value="F:molybdopterin synthase activity"/>
    <property type="evidence" value="ECO:0007669"/>
    <property type="project" value="UniProtKB-EC"/>
</dbReference>
<dbReference type="UniPathway" id="UPA00344"/>
<dbReference type="STRING" id="1123010.SAMN02745724_01078"/>
<evidence type="ECO:0000313" key="13">
    <source>
        <dbReference type="Proteomes" id="UP000198862"/>
    </source>
</evidence>
<evidence type="ECO:0000256" key="9">
    <source>
        <dbReference type="ARBA" id="ARBA00030781"/>
    </source>
</evidence>
<dbReference type="RefSeq" id="WP_091981156.1">
    <property type="nucleotide sequence ID" value="NZ_FOLO01000005.1"/>
</dbReference>
<dbReference type="OrthoDB" id="9803224at2"/>
<dbReference type="InterPro" id="IPR003448">
    <property type="entry name" value="Mopterin_biosynth_MoaE"/>
</dbReference>
<evidence type="ECO:0000256" key="11">
    <source>
        <dbReference type="ARBA" id="ARBA00049878"/>
    </source>
</evidence>
<evidence type="ECO:0000256" key="10">
    <source>
        <dbReference type="ARBA" id="ARBA00032474"/>
    </source>
</evidence>
<comment type="similarity">
    <text evidence="2">Belongs to the MoaE family.</text>
</comment>
<accession>A0A1I1GYW2</accession>
<dbReference type="EC" id="2.8.1.12" evidence="3"/>
<dbReference type="InterPro" id="IPR036563">
    <property type="entry name" value="MoaE_sf"/>
</dbReference>
<protein>
    <recommendedName>
        <fullName evidence="4">Molybdopterin synthase catalytic subunit</fullName>
        <ecNumber evidence="3">2.8.1.12</ecNumber>
    </recommendedName>
    <alternativeName>
        <fullName evidence="9">MPT synthase subunit 2</fullName>
    </alternativeName>
    <alternativeName>
        <fullName evidence="7">Molybdenum cofactor biosynthesis protein E</fullName>
    </alternativeName>
    <alternativeName>
        <fullName evidence="8">Molybdopterin-converting factor large subunit</fullName>
    </alternativeName>
    <alternativeName>
        <fullName evidence="10">Molybdopterin-converting factor subunit 2</fullName>
    </alternativeName>
</protein>
<dbReference type="Gene3D" id="3.90.1170.40">
    <property type="entry name" value="Molybdopterin biosynthesis MoaE subunit"/>
    <property type="match status" value="1"/>
</dbReference>